<feature type="region of interest" description="Disordered" evidence="1">
    <location>
        <begin position="49"/>
        <end position="195"/>
    </location>
</feature>
<feature type="region of interest" description="Disordered" evidence="1">
    <location>
        <begin position="440"/>
        <end position="485"/>
    </location>
</feature>
<feature type="compositionally biased region" description="Low complexity" evidence="1">
    <location>
        <begin position="708"/>
        <end position="723"/>
    </location>
</feature>
<evidence type="ECO:0000313" key="2">
    <source>
        <dbReference type="EMBL" id="GFR45342.1"/>
    </source>
</evidence>
<sequence length="1037" mass="108152">SSLTPWVGDLTPLQLSGLLGTVVRLGAAPGLLLMPVPVPVPQQAMAMTTAVAEARPEPKAQQQQQQQPGLQRAGSPKPLLTRPSLPPQLTTLSPPLRSPGPGQQSTYQQQLQQQPPLSSKGHLPGAPQEPPGLQQQGPQQLLPPPARRHDSTQQLQQHPALQRQQTLPQQPERRWEQEQRGGHEGQEQRWEQHQQQQQPSAFLIAYLQAVQHLLDNHQHSRTTADATAADLNPGSLLDILSGLCTAQVTPYLSYEHEKLYGMILYQLNGALSYTLSQRNGFAPSHMVEMLPVLAEIVRQAGSRANVPAKLVSVNMKLTEQLLRGRPAERLAAVAVAVQRMRWVAPPGGWVDRLYDALAWRLHVISGSEPTADSSHDPRVTPTAAAAPATEAGVAVAAAAADGALHNTQPAADAPGSGQASNDHTNSTITTASTAATAVLPHDPDALLPPPSSPASSHPPAPPSSGHRPIVAQLSYKPPPQPERLSPSAMLGLLGAAGHLARVASPARRAAGAAAASTPATAATAAGASPAAAAAGEGGVSVDPCGVIPGPLATRLAVLLGEQLAEDVLGADEVRELGRLVLAGTGAGGSSSEEGRCSSGSSGGGSWSSSNDSGSGVRGGGAHRSEDGSSSSDSSGSSSSNSNSSDSSSSGGSSNNRSSALMLLDLLDGSISPGSVDCMEGDMGGLGAAACNQHKRVHAADNPDDVTAAASNAASTHAAHATTHQPPGHGETHPSTTPAASQARKRSQAESRIQNIILGALEHAVTTQLRDGRLRRRNAVHLSRMLTRVLGRPPSAAWWDAAAAALSERSEAALACVLHHKSTASAASAAPATAAKALPQSPVTSADEPTSPALRDREQRPAYPDKLALAALQAANDLLDLLEERTTVNGGSDGYNLVSSSCPCRTDEWWLQVSAAAGVCITRYNSIQRPSRDVVAPPSSPHGGRWQWWRRPEVLQRNAPAAVSIARDDARSLFPSSEAVEQLVRYAQHLSRFINQQRALSASQATSSPPRPHREGPLPVTAATVMASEAVIWTRALT</sequence>
<feature type="compositionally biased region" description="Basic and acidic residues" evidence="1">
    <location>
        <begin position="171"/>
        <end position="192"/>
    </location>
</feature>
<accession>A0AAD3DRM4</accession>
<reference evidence="2 3" key="1">
    <citation type="journal article" date="2021" name="Sci. Rep.">
        <title>Genome sequencing of the multicellular alga Astrephomene provides insights into convergent evolution of germ-soma differentiation.</title>
        <authorList>
            <person name="Yamashita S."/>
            <person name="Yamamoto K."/>
            <person name="Matsuzaki R."/>
            <person name="Suzuki S."/>
            <person name="Yamaguchi H."/>
            <person name="Hirooka S."/>
            <person name="Minakuchi Y."/>
            <person name="Miyagishima S."/>
            <person name="Kawachi M."/>
            <person name="Toyoda A."/>
            <person name="Nozaki H."/>
        </authorList>
    </citation>
    <scope>NUCLEOTIDE SEQUENCE [LARGE SCALE GENOMIC DNA]</scope>
    <source>
        <strain evidence="2 3">NIES-4017</strain>
    </source>
</reference>
<feature type="compositionally biased region" description="Pro residues" evidence="1">
    <location>
        <begin position="446"/>
        <end position="462"/>
    </location>
</feature>
<feature type="compositionally biased region" description="Low complexity" evidence="1">
    <location>
        <begin position="627"/>
        <end position="655"/>
    </location>
</feature>
<comment type="caution">
    <text evidence="2">The sequence shown here is derived from an EMBL/GenBank/DDBJ whole genome shotgun (WGS) entry which is preliminary data.</text>
</comment>
<protein>
    <submittedName>
        <fullName evidence="2">Uncharacterized protein</fullName>
    </submittedName>
</protein>
<dbReference type="EMBL" id="BMAR01000009">
    <property type="protein sequence ID" value="GFR45342.1"/>
    <property type="molecule type" value="Genomic_DNA"/>
</dbReference>
<gene>
    <name evidence="2" type="ORF">Agub_g6711</name>
</gene>
<proteinExistence type="predicted"/>
<evidence type="ECO:0000313" key="3">
    <source>
        <dbReference type="Proteomes" id="UP001054857"/>
    </source>
</evidence>
<feature type="region of interest" description="Disordered" evidence="1">
    <location>
        <begin position="708"/>
        <end position="749"/>
    </location>
</feature>
<feature type="region of interest" description="Disordered" evidence="1">
    <location>
        <begin position="583"/>
        <end position="655"/>
    </location>
</feature>
<evidence type="ECO:0000256" key="1">
    <source>
        <dbReference type="SAM" id="MobiDB-lite"/>
    </source>
</evidence>
<organism evidence="2 3">
    <name type="scientific">Astrephomene gubernaculifera</name>
    <dbReference type="NCBI Taxonomy" id="47775"/>
    <lineage>
        <taxon>Eukaryota</taxon>
        <taxon>Viridiplantae</taxon>
        <taxon>Chlorophyta</taxon>
        <taxon>core chlorophytes</taxon>
        <taxon>Chlorophyceae</taxon>
        <taxon>CS clade</taxon>
        <taxon>Chlamydomonadales</taxon>
        <taxon>Astrephomenaceae</taxon>
        <taxon>Astrephomene</taxon>
    </lineage>
</organism>
<feature type="compositionally biased region" description="Low complexity" evidence="1">
    <location>
        <begin position="153"/>
        <end position="170"/>
    </location>
</feature>
<feature type="region of interest" description="Disordered" evidence="1">
    <location>
        <begin position="367"/>
        <end position="386"/>
    </location>
</feature>
<feature type="non-terminal residue" evidence="2">
    <location>
        <position position="1"/>
    </location>
</feature>
<dbReference type="AlphaFoldDB" id="A0AAD3DRM4"/>
<feature type="region of interest" description="Disordered" evidence="1">
    <location>
        <begin position="406"/>
        <end position="425"/>
    </location>
</feature>
<keyword evidence="3" id="KW-1185">Reference proteome</keyword>
<feature type="region of interest" description="Disordered" evidence="1">
    <location>
        <begin position="832"/>
        <end position="859"/>
    </location>
</feature>
<dbReference type="Proteomes" id="UP001054857">
    <property type="component" value="Unassembled WGS sequence"/>
</dbReference>
<feature type="compositionally biased region" description="Low complexity" evidence="1">
    <location>
        <begin position="78"/>
        <end position="140"/>
    </location>
</feature>
<name>A0AAD3DRM4_9CHLO</name>